<dbReference type="RefSeq" id="WP_165008349.1">
    <property type="nucleotide sequence ID" value="NZ_CP064954.1"/>
</dbReference>
<proteinExistence type="predicted"/>
<protein>
    <submittedName>
        <fullName evidence="2">Uncharacterized protein</fullName>
    </submittedName>
</protein>
<evidence type="ECO:0000313" key="3">
    <source>
        <dbReference type="Proteomes" id="UP000594681"/>
    </source>
</evidence>
<dbReference type="Proteomes" id="UP000594681">
    <property type="component" value="Chromosome"/>
</dbReference>
<keyword evidence="1" id="KW-1133">Transmembrane helix</keyword>
<name>A0A7T0KF25_9CORY</name>
<reference evidence="2 3" key="1">
    <citation type="submission" date="2020-11" db="EMBL/GenBank/DDBJ databases">
        <title>Corynebacterium sp. ZJ-599.</title>
        <authorList>
            <person name="Zhou J."/>
        </authorList>
    </citation>
    <scope>NUCLEOTIDE SEQUENCE [LARGE SCALE GENOMIC DNA]</scope>
    <source>
        <strain evidence="2 3">ZJ-599</strain>
    </source>
</reference>
<keyword evidence="1" id="KW-0812">Transmembrane</keyword>
<evidence type="ECO:0000313" key="2">
    <source>
        <dbReference type="EMBL" id="QPK79610.1"/>
    </source>
</evidence>
<evidence type="ECO:0000256" key="1">
    <source>
        <dbReference type="SAM" id="Phobius"/>
    </source>
</evidence>
<feature type="transmembrane region" description="Helical" evidence="1">
    <location>
        <begin position="6"/>
        <end position="28"/>
    </location>
</feature>
<organism evidence="2 3">
    <name type="scientific">Corynebacterium lizhenjunii</name>
    <dbReference type="NCBI Taxonomy" id="2709394"/>
    <lineage>
        <taxon>Bacteria</taxon>
        <taxon>Bacillati</taxon>
        <taxon>Actinomycetota</taxon>
        <taxon>Actinomycetes</taxon>
        <taxon>Mycobacteriales</taxon>
        <taxon>Corynebacteriaceae</taxon>
        <taxon>Corynebacterium</taxon>
    </lineage>
</organism>
<keyword evidence="1" id="KW-0472">Membrane</keyword>
<sequence length="156" mass="16577">MTKLGQFITTVVIGVFAVALFAMAAVAATRPAAPVARGLGSALESIDSSNMNTAGLAIMDIYGEQWRGFSTICSGMTPDDIEKLFQVRAADLGIDGTVGEDKNYLLAINDKQQYYAEELNRNQVDLCPSGQPLPVTDAAAIVPFVKAENGTWFLAA</sequence>
<accession>A0A7T0KF25</accession>
<keyword evidence="3" id="KW-1185">Reference proteome</keyword>
<dbReference type="KEGG" id="cliz:G7Y31_02550"/>
<dbReference type="EMBL" id="CP064954">
    <property type="protein sequence ID" value="QPK79610.1"/>
    <property type="molecule type" value="Genomic_DNA"/>
</dbReference>
<gene>
    <name evidence="2" type="ORF">G7Y31_02550</name>
</gene>
<dbReference type="AlphaFoldDB" id="A0A7T0KF25"/>